<accession>A0A4R6JXA7</accession>
<keyword evidence="9" id="KW-1185">Reference proteome</keyword>
<evidence type="ECO:0000256" key="1">
    <source>
        <dbReference type="ARBA" id="ARBA00022649"/>
    </source>
</evidence>
<dbReference type="RefSeq" id="WP_133875444.1">
    <property type="nucleotide sequence ID" value="NZ_BOMD01000029.1"/>
</dbReference>
<keyword evidence="5 6" id="KW-0238">DNA-binding</keyword>
<dbReference type="Pfam" id="PF14487">
    <property type="entry name" value="DarT"/>
    <property type="match status" value="1"/>
</dbReference>
<comment type="catalytic activity">
    <reaction evidence="6">
        <text>a thymidine in DNA + NAD(+) = an N-(ADP-alpha-D-ribosyl)-thymidine in DNA + nicotinamide + H(+)</text>
        <dbReference type="Rhea" id="RHEA:71651"/>
        <dbReference type="Rhea" id="RHEA-COMP:13556"/>
        <dbReference type="Rhea" id="RHEA-COMP:18051"/>
        <dbReference type="ChEBI" id="CHEBI:15378"/>
        <dbReference type="ChEBI" id="CHEBI:17154"/>
        <dbReference type="ChEBI" id="CHEBI:57540"/>
        <dbReference type="ChEBI" id="CHEBI:137386"/>
        <dbReference type="ChEBI" id="CHEBI:191199"/>
    </reaction>
</comment>
<evidence type="ECO:0000256" key="4">
    <source>
        <dbReference type="ARBA" id="ARBA00022695"/>
    </source>
</evidence>
<gene>
    <name evidence="8" type="ORF">C8E87_5152</name>
</gene>
<name>A0A4R6JXA7_9ACTN</name>
<feature type="domain" description="DarT" evidence="7">
    <location>
        <begin position="12"/>
        <end position="221"/>
    </location>
</feature>
<sequence>MTDADVSTAGTRWLYHFTHIENLAAIRQAGSLSCDLVARTGMTHTEVGARDIKESRRRRRIPIHPGGHVGDYVPFYFAPRSPMMYRISCEHRDRVPDRYQGGDKPLVYLVSTVRAVVDASLLWVATDGNAATATSEFTSSVEDMLRMIDWPLMEAERWNNTPEDPDRQRRRQAEFLVHRTVPLDVVSWVGVHDDRFRSRAGNVLAGHRLGQRIIVRPGWYYGFERR</sequence>
<keyword evidence="1 6" id="KW-1277">Toxin-antitoxin system</keyword>
<feature type="binding site" evidence="6">
    <location>
        <position position="56"/>
    </location>
    <ligand>
        <name>NAD(+)</name>
        <dbReference type="ChEBI" id="CHEBI:57540"/>
    </ligand>
</feature>
<protein>
    <submittedName>
        <fullName evidence="8">Uncharacterized protein DUF4433</fullName>
    </submittedName>
</protein>
<feature type="active site" evidence="6">
    <location>
        <position position="174"/>
    </location>
</feature>
<dbReference type="Proteomes" id="UP000294901">
    <property type="component" value="Unassembled WGS sequence"/>
</dbReference>
<keyword evidence="3 6" id="KW-0808">Transferase</keyword>
<evidence type="ECO:0000259" key="7">
    <source>
        <dbReference type="PROSITE" id="PS52018"/>
    </source>
</evidence>
<organism evidence="8 9">
    <name type="scientific">Paractinoplanes brasiliensis</name>
    <dbReference type="NCBI Taxonomy" id="52695"/>
    <lineage>
        <taxon>Bacteria</taxon>
        <taxon>Bacillati</taxon>
        <taxon>Actinomycetota</taxon>
        <taxon>Actinomycetes</taxon>
        <taxon>Micromonosporales</taxon>
        <taxon>Micromonosporaceae</taxon>
        <taxon>Paractinoplanes</taxon>
    </lineage>
</organism>
<comment type="caution">
    <text evidence="8">The sequence shown here is derived from an EMBL/GenBank/DDBJ whole genome shotgun (WGS) entry which is preliminary data.</text>
</comment>
<dbReference type="GO" id="GO:0016779">
    <property type="term" value="F:nucleotidyltransferase activity"/>
    <property type="evidence" value="ECO:0007669"/>
    <property type="project" value="UniProtKB-UniRule"/>
</dbReference>
<evidence type="ECO:0000313" key="8">
    <source>
        <dbReference type="EMBL" id="TDO41420.1"/>
    </source>
</evidence>
<dbReference type="OrthoDB" id="9813972at2"/>
<feature type="active site" description="Proton acceptor" evidence="6">
    <location>
        <position position="56"/>
    </location>
</feature>
<keyword evidence="2 6" id="KW-0328">Glycosyltransferase</keyword>
<comment type="similarity">
    <text evidence="6">Belongs to the DarT ADP-ribosyltransferase family.</text>
</comment>
<evidence type="ECO:0000256" key="3">
    <source>
        <dbReference type="ARBA" id="ARBA00022679"/>
    </source>
</evidence>
<dbReference type="GO" id="GO:0003677">
    <property type="term" value="F:DNA binding"/>
    <property type="evidence" value="ECO:0007669"/>
    <property type="project" value="UniProtKB-UniRule"/>
</dbReference>
<dbReference type="AlphaFoldDB" id="A0A4R6JXA7"/>
<dbReference type="GO" id="GO:0016757">
    <property type="term" value="F:glycosyltransferase activity"/>
    <property type="evidence" value="ECO:0007669"/>
    <property type="project" value="UniProtKB-UniRule"/>
</dbReference>
<evidence type="ECO:0000313" key="9">
    <source>
        <dbReference type="Proteomes" id="UP000294901"/>
    </source>
</evidence>
<evidence type="ECO:0000256" key="2">
    <source>
        <dbReference type="ARBA" id="ARBA00022676"/>
    </source>
</evidence>
<keyword evidence="4 6" id="KW-0548">Nucleotidyltransferase</keyword>
<feature type="binding site" evidence="6">
    <location>
        <begin position="16"/>
        <end position="18"/>
    </location>
    <ligand>
        <name>NAD(+)</name>
        <dbReference type="ChEBI" id="CHEBI:57540"/>
    </ligand>
</feature>
<comment type="caution">
    <text evidence="6">Lacks conserved residue(s) required for the propagation of feature annotation.</text>
</comment>
<reference evidence="8 9" key="1">
    <citation type="submission" date="2019-03" db="EMBL/GenBank/DDBJ databases">
        <title>Sequencing the genomes of 1000 actinobacteria strains.</title>
        <authorList>
            <person name="Klenk H.-P."/>
        </authorList>
    </citation>
    <scope>NUCLEOTIDE SEQUENCE [LARGE SCALE GENOMIC DNA]</scope>
    <source>
        <strain evidence="8 9">DSM 43805</strain>
    </source>
</reference>
<dbReference type="PROSITE" id="PS52018">
    <property type="entry name" value="DART"/>
    <property type="match status" value="1"/>
</dbReference>
<proteinExistence type="inferred from homology"/>
<dbReference type="InterPro" id="IPR029494">
    <property type="entry name" value="DarT"/>
</dbReference>
<dbReference type="EMBL" id="SNWR01000001">
    <property type="protein sequence ID" value="TDO41420.1"/>
    <property type="molecule type" value="Genomic_DNA"/>
</dbReference>
<evidence type="ECO:0000256" key="5">
    <source>
        <dbReference type="ARBA" id="ARBA00023125"/>
    </source>
</evidence>
<evidence type="ECO:0000256" key="6">
    <source>
        <dbReference type="PROSITE-ProRule" id="PRU01362"/>
    </source>
</evidence>